<feature type="transmembrane region" description="Helical" evidence="1">
    <location>
        <begin position="193"/>
        <end position="213"/>
    </location>
</feature>
<dbReference type="RefSeq" id="WP_135204850.1">
    <property type="nucleotide sequence ID" value="NZ_SPVG01000266.1"/>
</dbReference>
<gene>
    <name evidence="2" type="ORF">E4L98_28140</name>
</gene>
<keyword evidence="3" id="KW-1185">Reference proteome</keyword>
<dbReference type="Proteomes" id="UP000297729">
    <property type="component" value="Unassembled WGS sequence"/>
</dbReference>
<evidence type="ECO:0000313" key="2">
    <source>
        <dbReference type="EMBL" id="TFW13878.1"/>
    </source>
</evidence>
<evidence type="ECO:0008006" key="4">
    <source>
        <dbReference type="Google" id="ProtNLM"/>
    </source>
</evidence>
<dbReference type="AlphaFoldDB" id="A0A4Y9S2Y9"/>
<feature type="transmembrane region" description="Helical" evidence="1">
    <location>
        <begin position="12"/>
        <end position="30"/>
    </location>
</feature>
<organism evidence="2 3">
    <name type="scientific">Duganella callida</name>
    <dbReference type="NCBI Taxonomy" id="2561932"/>
    <lineage>
        <taxon>Bacteria</taxon>
        <taxon>Pseudomonadati</taxon>
        <taxon>Pseudomonadota</taxon>
        <taxon>Betaproteobacteria</taxon>
        <taxon>Burkholderiales</taxon>
        <taxon>Oxalobacteraceae</taxon>
        <taxon>Telluria group</taxon>
        <taxon>Duganella</taxon>
    </lineage>
</organism>
<evidence type="ECO:0000256" key="1">
    <source>
        <dbReference type="SAM" id="Phobius"/>
    </source>
</evidence>
<dbReference type="OrthoDB" id="9879767at2"/>
<accession>A0A4Y9S2Y9</accession>
<sequence length="233" mass="25527">MNTFLATGRPFLMVFAAQVLLLAVIAGYALSRIDRLERSVTDIAAVNQREFALASDMKDAVSERFRVMERLISQKPVAGALSNIVEIDIADQLSLNSEAELASSFTAAQAAPEELQTLQQARALHEQAAQATRRLLNQLSAGDLDGARRTQQTVVAPLLRQWRDALTRMEKIQLNQNAELVEATSHAVWRARWVLQVLSAFGLLVSAALAWHLTRDAPAPCAPPCRLNNSSCA</sequence>
<proteinExistence type="predicted"/>
<reference evidence="2 3" key="1">
    <citation type="submission" date="2019-03" db="EMBL/GenBank/DDBJ databases">
        <title>Draft Genome Sequence of Duganella callidus sp. nov., a Novel Duganella Species Isolated from Cultivated Soil.</title>
        <authorList>
            <person name="Raths R."/>
            <person name="Peta V."/>
            <person name="Bucking H."/>
        </authorList>
    </citation>
    <scope>NUCLEOTIDE SEQUENCE [LARGE SCALE GENOMIC DNA]</scope>
    <source>
        <strain evidence="2 3">DN04</strain>
    </source>
</reference>
<keyword evidence="1" id="KW-1133">Transmembrane helix</keyword>
<keyword evidence="1" id="KW-0472">Membrane</keyword>
<name>A0A4Y9S2Y9_9BURK</name>
<comment type="caution">
    <text evidence="2">The sequence shown here is derived from an EMBL/GenBank/DDBJ whole genome shotgun (WGS) entry which is preliminary data.</text>
</comment>
<keyword evidence="1" id="KW-0812">Transmembrane</keyword>
<dbReference type="EMBL" id="SPVG01000266">
    <property type="protein sequence ID" value="TFW13878.1"/>
    <property type="molecule type" value="Genomic_DNA"/>
</dbReference>
<protein>
    <recommendedName>
        <fullName evidence="4">Chemotaxis methyl-accepting receptor HlyB-like 4HB MCP domain-containing protein</fullName>
    </recommendedName>
</protein>
<evidence type="ECO:0000313" key="3">
    <source>
        <dbReference type="Proteomes" id="UP000297729"/>
    </source>
</evidence>